<organism evidence="1 2">
    <name type="scientific">Hymenobacter telluris</name>
    <dbReference type="NCBI Taxonomy" id="2816474"/>
    <lineage>
        <taxon>Bacteria</taxon>
        <taxon>Pseudomonadati</taxon>
        <taxon>Bacteroidota</taxon>
        <taxon>Cytophagia</taxon>
        <taxon>Cytophagales</taxon>
        <taxon>Hymenobacteraceae</taxon>
        <taxon>Hymenobacter</taxon>
    </lineage>
</organism>
<dbReference type="Proteomes" id="UP000664144">
    <property type="component" value="Unassembled WGS sequence"/>
</dbReference>
<accession>A0A939EU51</accession>
<evidence type="ECO:0000313" key="1">
    <source>
        <dbReference type="EMBL" id="MBO0357570.1"/>
    </source>
</evidence>
<comment type="caution">
    <text evidence="1">The sequence shown here is derived from an EMBL/GenBank/DDBJ whole genome shotgun (WGS) entry which is preliminary data.</text>
</comment>
<reference evidence="1" key="1">
    <citation type="submission" date="2021-03" db="EMBL/GenBank/DDBJ databases">
        <authorList>
            <person name="Kim M.K."/>
        </authorList>
    </citation>
    <scope>NUCLEOTIDE SEQUENCE</scope>
    <source>
        <strain evidence="1">BT186</strain>
    </source>
</reference>
<protein>
    <submittedName>
        <fullName evidence="1">Uncharacterized protein</fullName>
    </submittedName>
</protein>
<sequence>MNEFNNLVGREILKIHRLDSEIDYYYYSPYAIIFTINGITEKFIISIANNRSIDLKISNYKQIADDYGLEFNECILNDINKQDELNLFIGESIKHIRLARYNSLEIQGTGFVIQQGEYAGVELQTDTHTLLFQNKYNGDGWCDIDDELAQIHDKDRWHWL</sequence>
<dbReference type="EMBL" id="JAFLQZ010000003">
    <property type="protein sequence ID" value="MBO0357570.1"/>
    <property type="molecule type" value="Genomic_DNA"/>
</dbReference>
<keyword evidence="2" id="KW-1185">Reference proteome</keyword>
<dbReference type="RefSeq" id="WP_206982794.1">
    <property type="nucleotide sequence ID" value="NZ_JAFLQZ010000003.1"/>
</dbReference>
<name>A0A939EU51_9BACT</name>
<gene>
    <name evidence="1" type="ORF">J0X19_06400</name>
</gene>
<proteinExistence type="predicted"/>
<dbReference type="AlphaFoldDB" id="A0A939EU51"/>
<evidence type="ECO:0000313" key="2">
    <source>
        <dbReference type="Proteomes" id="UP000664144"/>
    </source>
</evidence>